<dbReference type="InterPro" id="IPR050155">
    <property type="entry name" value="HAD-like_hydrolase_sf"/>
</dbReference>
<organism evidence="11 12">
    <name type="scientific">Amphritea balenae</name>
    <dbReference type="NCBI Taxonomy" id="452629"/>
    <lineage>
        <taxon>Bacteria</taxon>
        <taxon>Pseudomonadati</taxon>
        <taxon>Pseudomonadota</taxon>
        <taxon>Gammaproteobacteria</taxon>
        <taxon>Oceanospirillales</taxon>
        <taxon>Oceanospirillaceae</taxon>
        <taxon>Amphritea</taxon>
    </lineage>
</organism>
<keyword evidence="12" id="KW-1185">Reference proteome</keyword>
<comment type="similarity">
    <text evidence="4 10">Belongs to the HAD-like hydrolase superfamily. CbbY/CbbZ/Gph/YieH family.</text>
</comment>
<keyword evidence="9 10" id="KW-0119">Carbohydrate metabolism</keyword>
<gene>
    <name evidence="11" type="ORF">EHS89_09880</name>
</gene>
<dbReference type="GO" id="GO:0046295">
    <property type="term" value="P:glycolate biosynthetic process"/>
    <property type="evidence" value="ECO:0007669"/>
    <property type="project" value="UniProtKB-UniRule"/>
</dbReference>
<comment type="function">
    <text evidence="10">Specifically catalyzes the dephosphorylation of 2-phosphoglycolate. Is involved in the dissimilation of the intracellular 2-phosphoglycolate formed during the DNA repair of 3'-phosphoglycolate ends, a major class of DNA lesions induced by oxidative stress.</text>
</comment>
<evidence type="ECO:0000256" key="8">
    <source>
        <dbReference type="ARBA" id="ARBA00022842"/>
    </source>
</evidence>
<dbReference type="InterPro" id="IPR023198">
    <property type="entry name" value="PGP-like_dom2"/>
</dbReference>
<feature type="binding site" evidence="10">
    <location>
        <position position="182"/>
    </location>
    <ligand>
        <name>Mg(2+)</name>
        <dbReference type="ChEBI" id="CHEBI:18420"/>
    </ligand>
</feature>
<dbReference type="PANTHER" id="PTHR43434">
    <property type="entry name" value="PHOSPHOGLYCOLATE PHOSPHATASE"/>
    <property type="match status" value="1"/>
</dbReference>
<dbReference type="GO" id="GO:0006281">
    <property type="term" value="P:DNA repair"/>
    <property type="evidence" value="ECO:0007669"/>
    <property type="project" value="TreeGrafter"/>
</dbReference>
<evidence type="ECO:0000256" key="9">
    <source>
        <dbReference type="ARBA" id="ARBA00023277"/>
    </source>
</evidence>
<proteinExistence type="inferred from homology"/>
<evidence type="ECO:0000256" key="5">
    <source>
        <dbReference type="ARBA" id="ARBA00013078"/>
    </source>
</evidence>
<dbReference type="InterPro" id="IPR023214">
    <property type="entry name" value="HAD_sf"/>
</dbReference>
<dbReference type="InterPro" id="IPR006439">
    <property type="entry name" value="HAD-SF_hydro_IA"/>
</dbReference>
<dbReference type="SFLD" id="SFLDG01129">
    <property type="entry name" value="C1.5:_HAD__Beta-PGM__Phosphata"/>
    <property type="match status" value="1"/>
</dbReference>
<dbReference type="SUPFAM" id="SSF56784">
    <property type="entry name" value="HAD-like"/>
    <property type="match status" value="1"/>
</dbReference>
<evidence type="ECO:0000256" key="1">
    <source>
        <dbReference type="ARBA" id="ARBA00000830"/>
    </source>
</evidence>
<keyword evidence="6 10" id="KW-0479">Metal-binding</keyword>
<comment type="cofactor">
    <cofactor evidence="2 10">
        <name>Mg(2+)</name>
        <dbReference type="ChEBI" id="CHEBI:18420"/>
    </cofactor>
</comment>
<evidence type="ECO:0000256" key="6">
    <source>
        <dbReference type="ARBA" id="ARBA00022723"/>
    </source>
</evidence>
<reference evidence="11 12" key="1">
    <citation type="submission" date="2018-11" db="EMBL/GenBank/DDBJ databases">
        <title>The draft genome sequence of Amphritea balenae JAMM 1525T.</title>
        <authorList>
            <person name="Fang Z."/>
            <person name="Zhang Y."/>
            <person name="Han X."/>
        </authorList>
    </citation>
    <scope>NUCLEOTIDE SEQUENCE [LARGE SCALE GENOMIC DNA]</scope>
    <source>
        <strain evidence="11 12">JAMM 1525</strain>
    </source>
</reference>
<comment type="catalytic activity">
    <reaction evidence="1 10">
        <text>2-phosphoglycolate + H2O = glycolate + phosphate</text>
        <dbReference type="Rhea" id="RHEA:14369"/>
        <dbReference type="ChEBI" id="CHEBI:15377"/>
        <dbReference type="ChEBI" id="CHEBI:29805"/>
        <dbReference type="ChEBI" id="CHEBI:43474"/>
        <dbReference type="ChEBI" id="CHEBI:58033"/>
        <dbReference type="EC" id="3.1.3.18"/>
    </reaction>
</comment>
<evidence type="ECO:0000256" key="2">
    <source>
        <dbReference type="ARBA" id="ARBA00001946"/>
    </source>
</evidence>
<protein>
    <recommendedName>
        <fullName evidence="5 10">Phosphoglycolate phosphatase</fullName>
        <shortName evidence="10">PGP</shortName>
        <shortName evidence="10">PGPase</shortName>
        <ecNumber evidence="5 10">3.1.3.18</ecNumber>
    </recommendedName>
</protein>
<dbReference type="CDD" id="cd16417">
    <property type="entry name" value="HAD_PGPase"/>
    <property type="match status" value="1"/>
</dbReference>
<dbReference type="EC" id="3.1.3.18" evidence="5 10"/>
<dbReference type="NCBIfam" id="TIGR01449">
    <property type="entry name" value="PGP_bact"/>
    <property type="match status" value="1"/>
</dbReference>
<sequence>MQSLFRGQLPELVLFDLDGTLLDSVPDLALATDQMLQALRLEPAGETAVRSWVGNGAQVLVQRALTGQQDPDISSIDPDLFERAFTLFLDCYGKCSAERSQLYPGVLEYLDWLSSRDVKMGLVTNKPIRFTIPLLETFNLDRYFGLVLGGDSLEQKKPDPLPLQHAMNEFSSMPDMTLMVGDSKSDIRAAQAAGCPVVAVTYGYNHGEPVADYAPDIIVDNLLELL</sequence>
<dbReference type="OrthoDB" id="9776368at2"/>
<name>A0A3P1SPS5_9GAMM</name>
<keyword evidence="7 10" id="KW-0378">Hydrolase</keyword>
<feature type="binding site" evidence="10">
    <location>
        <position position="18"/>
    </location>
    <ligand>
        <name>Mg(2+)</name>
        <dbReference type="ChEBI" id="CHEBI:18420"/>
    </ligand>
</feature>
<dbReference type="SFLD" id="SFLDG01135">
    <property type="entry name" value="C1.5.6:_HAD__Beta-PGM__Phospha"/>
    <property type="match status" value="1"/>
</dbReference>
<dbReference type="GO" id="GO:0005975">
    <property type="term" value="P:carbohydrate metabolic process"/>
    <property type="evidence" value="ECO:0007669"/>
    <property type="project" value="InterPro"/>
</dbReference>
<dbReference type="GO" id="GO:0005829">
    <property type="term" value="C:cytosol"/>
    <property type="evidence" value="ECO:0007669"/>
    <property type="project" value="TreeGrafter"/>
</dbReference>
<accession>A0A3P1SPS5</accession>
<evidence type="ECO:0000313" key="12">
    <source>
        <dbReference type="Proteomes" id="UP000267535"/>
    </source>
</evidence>
<dbReference type="NCBIfam" id="TIGR01509">
    <property type="entry name" value="HAD-SF-IA-v3"/>
    <property type="match status" value="1"/>
</dbReference>
<dbReference type="InterPro" id="IPR041492">
    <property type="entry name" value="HAD_2"/>
</dbReference>
<dbReference type="AlphaFoldDB" id="A0A3P1SPS5"/>
<comment type="caution">
    <text evidence="11">The sequence shown here is derived from an EMBL/GenBank/DDBJ whole genome shotgun (WGS) entry which is preliminary data.</text>
</comment>
<evidence type="ECO:0000256" key="7">
    <source>
        <dbReference type="ARBA" id="ARBA00022801"/>
    </source>
</evidence>
<comment type="pathway">
    <text evidence="3 10">Organic acid metabolism; glycolate biosynthesis; glycolate from 2-phosphoglycolate: step 1/1.</text>
</comment>
<evidence type="ECO:0000256" key="3">
    <source>
        <dbReference type="ARBA" id="ARBA00004818"/>
    </source>
</evidence>
<evidence type="ECO:0000256" key="4">
    <source>
        <dbReference type="ARBA" id="ARBA00006171"/>
    </source>
</evidence>
<dbReference type="NCBIfam" id="NF009695">
    <property type="entry name" value="PRK13222.1-2"/>
    <property type="match status" value="1"/>
</dbReference>
<dbReference type="UniPathway" id="UPA00865">
    <property type="reaction ID" value="UER00834"/>
</dbReference>
<dbReference type="InterPro" id="IPR037512">
    <property type="entry name" value="PGPase_prok"/>
</dbReference>
<keyword evidence="8 10" id="KW-0460">Magnesium</keyword>
<dbReference type="Pfam" id="PF13419">
    <property type="entry name" value="HAD_2"/>
    <property type="match status" value="1"/>
</dbReference>
<feature type="active site" description="Nucleophile" evidence="10">
    <location>
        <position position="16"/>
    </location>
</feature>
<dbReference type="RefSeq" id="WP_124925992.1">
    <property type="nucleotide sequence ID" value="NZ_BMOH01000004.1"/>
</dbReference>
<dbReference type="Gene3D" id="3.40.50.1000">
    <property type="entry name" value="HAD superfamily/HAD-like"/>
    <property type="match status" value="1"/>
</dbReference>
<dbReference type="EMBL" id="RQXV01000005">
    <property type="protein sequence ID" value="RRC99156.1"/>
    <property type="molecule type" value="Genomic_DNA"/>
</dbReference>
<feature type="binding site" evidence="10">
    <location>
        <position position="16"/>
    </location>
    <ligand>
        <name>Mg(2+)</name>
        <dbReference type="ChEBI" id="CHEBI:18420"/>
    </ligand>
</feature>
<dbReference type="Gene3D" id="1.10.150.240">
    <property type="entry name" value="Putative phosphatase, domain 2"/>
    <property type="match status" value="1"/>
</dbReference>
<dbReference type="GO" id="GO:0046872">
    <property type="term" value="F:metal ion binding"/>
    <property type="evidence" value="ECO:0007669"/>
    <property type="project" value="UniProtKB-KW"/>
</dbReference>
<dbReference type="InterPro" id="IPR036412">
    <property type="entry name" value="HAD-like_sf"/>
</dbReference>
<dbReference type="HAMAP" id="MF_00495">
    <property type="entry name" value="GPH_hydrolase_bact"/>
    <property type="match status" value="1"/>
</dbReference>
<dbReference type="GO" id="GO:0008967">
    <property type="term" value="F:phosphoglycolate phosphatase activity"/>
    <property type="evidence" value="ECO:0007669"/>
    <property type="project" value="UniProtKB-UniRule"/>
</dbReference>
<dbReference type="PANTHER" id="PTHR43434:SF1">
    <property type="entry name" value="PHOSPHOGLYCOLATE PHOSPHATASE"/>
    <property type="match status" value="1"/>
</dbReference>
<evidence type="ECO:0000313" key="11">
    <source>
        <dbReference type="EMBL" id="RRC99156.1"/>
    </source>
</evidence>
<evidence type="ECO:0000256" key="10">
    <source>
        <dbReference type="HAMAP-Rule" id="MF_00495"/>
    </source>
</evidence>
<dbReference type="Proteomes" id="UP000267535">
    <property type="component" value="Unassembled WGS sequence"/>
</dbReference>
<dbReference type="FunFam" id="3.40.50.1000:FF:000022">
    <property type="entry name" value="Phosphoglycolate phosphatase"/>
    <property type="match status" value="1"/>
</dbReference>
<dbReference type="NCBIfam" id="TIGR01549">
    <property type="entry name" value="HAD-SF-IA-v1"/>
    <property type="match status" value="1"/>
</dbReference>
<dbReference type="SFLD" id="SFLDS00003">
    <property type="entry name" value="Haloacid_Dehalogenase"/>
    <property type="match status" value="1"/>
</dbReference>